<keyword evidence="3" id="KW-1185">Reference proteome</keyword>
<reference evidence="3" key="1">
    <citation type="journal article" date="2019" name="Int. J. Syst. Evol. Microbiol.">
        <title>The Global Catalogue of Microorganisms (GCM) 10K type strain sequencing project: providing services to taxonomists for standard genome sequencing and annotation.</title>
        <authorList>
            <consortium name="The Broad Institute Genomics Platform"/>
            <consortium name="The Broad Institute Genome Sequencing Center for Infectious Disease"/>
            <person name="Wu L."/>
            <person name="Ma J."/>
        </authorList>
    </citation>
    <scope>NUCLEOTIDE SEQUENCE [LARGE SCALE GENOMIC DNA]</scope>
    <source>
        <strain evidence="3">CGMCC 1.15928</strain>
    </source>
</reference>
<evidence type="ECO:0000313" key="3">
    <source>
        <dbReference type="Proteomes" id="UP000628854"/>
    </source>
</evidence>
<dbReference type="EMBL" id="BMKF01000002">
    <property type="protein sequence ID" value="GGB78772.1"/>
    <property type="molecule type" value="Genomic_DNA"/>
</dbReference>
<proteinExistence type="predicted"/>
<evidence type="ECO:0008006" key="4">
    <source>
        <dbReference type="Google" id="ProtNLM"/>
    </source>
</evidence>
<dbReference type="RefSeq" id="WP_084393296.1">
    <property type="nucleotide sequence ID" value="NZ_BMKF01000002.1"/>
</dbReference>
<sequence>MSLNEVYLVSQIVAAAAVIPSLIALIISVRQNTRAQKTASVQSITSAIAAINIPGSESPALGDALQVATRDWEEASRDQRILAHYFLFSFFKLCEQAWYQHESGALDESQWAGWENSILRFYHSPGVKEGWWPHRRGAYSPAFQEFLALSTPPSSLGLFTMFGEREEASPLQAVS</sequence>
<evidence type="ECO:0000313" key="2">
    <source>
        <dbReference type="EMBL" id="GGB78772.1"/>
    </source>
</evidence>
<keyword evidence="1" id="KW-0472">Membrane</keyword>
<protein>
    <recommendedName>
        <fullName evidence="4">DUF4760 domain-containing protein</fullName>
    </recommendedName>
</protein>
<keyword evidence="1" id="KW-0812">Transmembrane</keyword>
<gene>
    <name evidence="2" type="ORF">GCM10011503_29520</name>
</gene>
<feature type="transmembrane region" description="Helical" evidence="1">
    <location>
        <begin position="6"/>
        <end position="27"/>
    </location>
</feature>
<name>A0ABQ1JWE5_9PROT</name>
<comment type="caution">
    <text evidence="2">The sequence shown here is derived from an EMBL/GenBank/DDBJ whole genome shotgun (WGS) entry which is preliminary data.</text>
</comment>
<organism evidence="2 3">
    <name type="scientific">Henriciella pelagia</name>
    <dbReference type="NCBI Taxonomy" id="1977912"/>
    <lineage>
        <taxon>Bacteria</taxon>
        <taxon>Pseudomonadati</taxon>
        <taxon>Pseudomonadota</taxon>
        <taxon>Alphaproteobacteria</taxon>
        <taxon>Hyphomonadales</taxon>
        <taxon>Hyphomonadaceae</taxon>
        <taxon>Henriciella</taxon>
    </lineage>
</organism>
<evidence type="ECO:0000256" key="1">
    <source>
        <dbReference type="SAM" id="Phobius"/>
    </source>
</evidence>
<accession>A0ABQ1JWE5</accession>
<dbReference type="Proteomes" id="UP000628854">
    <property type="component" value="Unassembled WGS sequence"/>
</dbReference>
<keyword evidence="1" id="KW-1133">Transmembrane helix</keyword>